<feature type="compositionally biased region" description="Low complexity" evidence="2">
    <location>
        <begin position="10"/>
        <end position="27"/>
    </location>
</feature>
<name>A0ABN4PGJ6_STRAM</name>
<evidence type="ECO:0000256" key="1">
    <source>
        <dbReference type="ARBA" id="ARBA00023002"/>
    </source>
</evidence>
<keyword evidence="5" id="KW-1185">Reference proteome</keyword>
<dbReference type="SUPFAM" id="SSF53720">
    <property type="entry name" value="ALDH-like"/>
    <property type="match status" value="1"/>
</dbReference>
<gene>
    <name evidence="4" type="ORF">SAM40697_6653</name>
</gene>
<feature type="region of interest" description="Disordered" evidence="2">
    <location>
        <begin position="1"/>
        <end position="27"/>
    </location>
</feature>
<protein>
    <recommendedName>
        <fullName evidence="3">Aldehyde dehydrogenase domain-containing protein</fullName>
    </recommendedName>
</protein>
<dbReference type="PANTHER" id="PTHR43353">
    <property type="entry name" value="SUCCINATE-SEMIALDEHYDE DEHYDROGENASE, MITOCHONDRIAL"/>
    <property type="match status" value="1"/>
</dbReference>
<evidence type="ECO:0000256" key="2">
    <source>
        <dbReference type="SAM" id="MobiDB-lite"/>
    </source>
</evidence>
<dbReference type="PANTHER" id="PTHR43353:SF3">
    <property type="entry name" value="ALDEHYDE DEHYDROGENASE-RELATED"/>
    <property type="match status" value="1"/>
</dbReference>
<organism evidence="4 5">
    <name type="scientific">Streptomyces ambofaciens</name>
    <dbReference type="NCBI Taxonomy" id="1889"/>
    <lineage>
        <taxon>Bacteria</taxon>
        <taxon>Bacillati</taxon>
        <taxon>Actinomycetota</taxon>
        <taxon>Actinomycetes</taxon>
        <taxon>Kitasatosporales</taxon>
        <taxon>Streptomycetaceae</taxon>
        <taxon>Streptomyces</taxon>
    </lineage>
</organism>
<reference evidence="4 5" key="2">
    <citation type="journal article" date="2016" name="Genome Announc.">
        <title>Complete Genome Sequence of Streptomyces ambofaciens DSM 40697, a Paradigm for Genome Plasticity Studies.</title>
        <authorList>
            <person name="Thibessard A."/>
            <person name="Leblond P."/>
        </authorList>
    </citation>
    <scope>NUCLEOTIDE SEQUENCE [LARGE SCALE GENOMIC DNA]</scope>
    <source>
        <strain evidence="4 5">DSM 40697</strain>
    </source>
</reference>
<dbReference type="InterPro" id="IPR016162">
    <property type="entry name" value="Ald_DH_N"/>
</dbReference>
<evidence type="ECO:0000313" key="5">
    <source>
        <dbReference type="Proteomes" id="UP000076720"/>
    </source>
</evidence>
<dbReference type="Gene3D" id="3.40.605.10">
    <property type="entry name" value="Aldehyde Dehydrogenase, Chain A, domain 1"/>
    <property type="match status" value="1"/>
</dbReference>
<dbReference type="InterPro" id="IPR015590">
    <property type="entry name" value="Aldehyde_DH_dom"/>
</dbReference>
<dbReference type="EMBL" id="CP012949">
    <property type="protein sequence ID" value="ANB10606.1"/>
    <property type="molecule type" value="Genomic_DNA"/>
</dbReference>
<dbReference type="RefSeq" id="WP_063484207.1">
    <property type="nucleotide sequence ID" value="NZ_CP012949.1"/>
</dbReference>
<proteinExistence type="predicted"/>
<dbReference type="InterPro" id="IPR050740">
    <property type="entry name" value="Aldehyde_DH_Superfamily"/>
</dbReference>
<accession>A0ABN4PGJ6</accession>
<dbReference type="Gene3D" id="3.40.309.10">
    <property type="entry name" value="Aldehyde Dehydrogenase, Chain A, domain 2"/>
    <property type="match status" value="1"/>
</dbReference>
<dbReference type="Proteomes" id="UP000076720">
    <property type="component" value="Chromosome"/>
</dbReference>
<dbReference type="InterPro" id="IPR016161">
    <property type="entry name" value="Ald_DH/histidinol_DH"/>
</dbReference>
<evidence type="ECO:0000259" key="3">
    <source>
        <dbReference type="Pfam" id="PF00171"/>
    </source>
</evidence>
<reference evidence="5" key="1">
    <citation type="submission" date="2015-10" db="EMBL/GenBank/DDBJ databases">
        <title>Complete genome sequence of Streptomyces ambofaciens DSM 40697.</title>
        <authorList>
            <person name="Thibessard A."/>
            <person name="Leblond P."/>
        </authorList>
    </citation>
    <scope>NUCLEOTIDE SEQUENCE [LARGE SCALE GENOMIC DNA]</scope>
    <source>
        <strain evidence="5">DSM 40697</strain>
    </source>
</reference>
<dbReference type="InterPro" id="IPR044151">
    <property type="entry name" value="ALDH_KGSADH"/>
</dbReference>
<dbReference type="InterPro" id="IPR016163">
    <property type="entry name" value="Ald_DH_C"/>
</dbReference>
<keyword evidence="1" id="KW-0560">Oxidoreductase</keyword>
<evidence type="ECO:0000313" key="4">
    <source>
        <dbReference type="EMBL" id="ANB10606.1"/>
    </source>
</evidence>
<dbReference type="CDD" id="cd07129">
    <property type="entry name" value="ALDH_KGSADH"/>
    <property type="match status" value="1"/>
</dbReference>
<sequence>MSAPAPAPSPDGASSPARTAARATARARTAAPELAALSLPARAELLRALARTLGENARHLADVAENETRLGAERLRGEIRRTQTQLRMFADIVEAGAFLDVMIDPPDPAAEPAPRPDIRRMLVPLGPVAVFSASNFPFAFSVLGGDTASALAAGCPVVVKAHEGHPGLSDLSHELAAAVLPAGALTVVHGRETGRALVTDPDIRAVGFTGSTSGGRALFDLAGSRPDPIPFYGELGSLNPVVVTPGACAERGADIVSEYIASVTLSQGQFCTKPGLLFLPAGHGLEGQLRRAIAAVPPGPLLGAWIGTAYHATLGQLVAHPAVHAMHLTPRQDDPRASAPALLTTTAEAVRAHPDLLRECFGPASLVVTYTSTDDLLDTLHTLPGGLTATIHGQEPQDGTLARRLSAALSAGRLIWNGWPTGVAVTPAMHHGGPWPSTTSPLHTSVGGTAVARWMRPVAYQNMPEALLPEPLRRMNPWNVPQRVNGGSEGR</sequence>
<feature type="domain" description="Aldehyde dehydrogenase" evidence="3">
    <location>
        <begin position="17"/>
        <end position="433"/>
    </location>
</feature>
<dbReference type="Pfam" id="PF00171">
    <property type="entry name" value="Aldedh"/>
    <property type="match status" value="1"/>
</dbReference>